<gene>
    <name evidence="1" type="ORF">PLOB_00019188</name>
</gene>
<accession>A0ABN8RGJ1</accession>
<organism evidence="1 2">
    <name type="scientific">Porites lobata</name>
    <dbReference type="NCBI Taxonomy" id="104759"/>
    <lineage>
        <taxon>Eukaryota</taxon>
        <taxon>Metazoa</taxon>
        <taxon>Cnidaria</taxon>
        <taxon>Anthozoa</taxon>
        <taxon>Hexacorallia</taxon>
        <taxon>Scleractinia</taxon>
        <taxon>Fungiina</taxon>
        <taxon>Poritidae</taxon>
        <taxon>Porites</taxon>
    </lineage>
</organism>
<evidence type="ECO:0000313" key="2">
    <source>
        <dbReference type="Proteomes" id="UP001159405"/>
    </source>
</evidence>
<evidence type="ECO:0008006" key="3">
    <source>
        <dbReference type="Google" id="ProtNLM"/>
    </source>
</evidence>
<dbReference type="EMBL" id="CALNXK010000223">
    <property type="protein sequence ID" value="CAH3177318.1"/>
    <property type="molecule type" value="Genomic_DNA"/>
</dbReference>
<evidence type="ECO:0000313" key="1">
    <source>
        <dbReference type="EMBL" id="CAH3177318.1"/>
    </source>
</evidence>
<sequence>ISWERSNINPIPRVDIPKEKKLYNTFGKEAVEENLSTTQFAYCESGNCTSALLVIQHLINKHLDNPPGTGDSAYERDCEAVRVFAMDFSKAFDSV</sequence>
<protein>
    <recommendedName>
        <fullName evidence="3">Reverse transcriptase</fullName>
    </recommendedName>
</protein>
<reference evidence="1 2" key="1">
    <citation type="submission" date="2022-05" db="EMBL/GenBank/DDBJ databases">
        <authorList>
            <consortium name="Genoscope - CEA"/>
            <person name="William W."/>
        </authorList>
    </citation>
    <scope>NUCLEOTIDE SEQUENCE [LARGE SCALE GENOMIC DNA]</scope>
</reference>
<comment type="caution">
    <text evidence="1">The sequence shown here is derived from an EMBL/GenBank/DDBJ whole genome shotgun (WGS) entry which is preliminary data.</text>
</comment>
<keyword evidence="2" id="KW-1185">Reference proteome</keyword>
<name>A0ABN8RGJ1_9CNID</name>
<dbReference type="Proteomes" id="UP001159405">
    <property type="component" value="Unassembled WGS sequence"/>
</dbReference>
<feature type="non-terminal residue" evidence="1">
    <location>
        <position position="1"/>
    </location>
</feature>
<proteinExistence type="predicted"/>